<proteinExistence type="predicted"/>
<comment type="caution">
    <text evidence="2">The sequence shown here is derived from an EMBL/GenBank/DDBJ whole genome shotgun (WGS) entry which is preliminary data.</text>
</comment>
<dbReference type="Proteomes" id="UP001625389">
    <property type="component" value="Unassembled WGS sequence"/>
</dbReference>
<reference evidence="2 3" key="1">
    <citation type="submission" date="2024-08" db="EMBL/GenBank/DDBJ databases">
        <authorList>
            <person name="Arias E."/>
        </authorList>
    </citation>
    <scope>NUCLEOTIDE SEQUENCE [LARGE SCALE GENOMIC DNA]</scope>
    <source>
        <strain evidence="2 3">FAM 25317</strain>
    </source>
</reference>
<accession>A0ABW8UDE4</accession>
<evidence type="ECO:0000259" key="1">
    <source>
        <dbReference type="Pfam" id="PF12146"/>
    </source>
</evidence>
<dbReference type="InterPro" id="IPR022742">
    <property type="entry name" value="Hydrolase_4"/>
</dbReference>
<dbReference type="RefSeq" id="WP_125549358.1">
    <property type="nucleotide sequence ID" value="NZ_JBGQPK010000041.1"/>
</dbReference>
<dbReference type="PANTHER" id="PTHR43358">
    <property type="entry name" value="ALPHA/BETA-HYDROLASE"/>
    <property type="match status" value="1"/>
</dbReference>
<dbReference type="InterPro" id="IPR052920">
    <property type="entry name" value="DNA-binding_regulatory"/>
</dbReference>
<dbReference type="InterPro" id="IPR029058">
    <property type="entry name" value="AB_hydrolase_fold"/>
</dbReference>
<evidence type="ECO:0000313" key="2">
    <source>
        <dbReference type="EMBL" id="MFL2029812.1"/>
    </source>
</evidence>
<dbReference type="PANTHER" id="PTHR43358:SF4">
    <property type="entry name" value="ALPHA_BETA HYDROLASE FOLD-1 DOMAIN-CONTAINING PROTEIN"/>
    <property type="match status" value="1"/>
</dbReference>
<dbReference type="SUPFAM" id="SSF53474">
    <property type="entry name" value="alpha/beta-Hydrolases"/>
    <property type="match status" value="1"/>
</dbReference>
<feature type="domain" description="Serine aminopeptidase S33" evidence="1">
    <location>
        <begin position="89"/>
        <end position="203"/>
    </location>
</feature>
<dbReference type="Pfam" id="PF12146">
    <property type="entry name" value="Hydrolase_4"/>
    <property type="match status" value="1"/>
</dbReference>
<gene>
    <name evidence="2" type="ORF">ACEN34_09300</name>
</gene>
<dbReference type="Gene3D" id="3.40.50.1820">
    <property type="entry name" value="alpha/beta hydrolase"/>
    <property type="match status" value="1"/>
</dbReference>
<sequence>MKISKRTAAELAAPIVVASSVFGASLRLFDYAFKRVDYVPETSADKQKYATAYYHYIDWYKQIDKTTWQLHPNEPANHLVAHFIPAPASKRVVIISHGYKGNGSTMANYAYMFHQLGFNVLLPDNRSHGYSAGEYINFGWLDRLDYLDWLQLIIKEVGPDTEIVLFGASMGGATVEMMSGEKLPTQVKALIADSGYSSVEAELAYLLKKQFHLPKYPFVPLVSLINKHRLGYYLNAVQSTTQLQQNHLPIFFIHGDRDSFVPSEMAFSNYAATQGPRELWLVKGATHVESFWLDPQRYQRHIVGFLQQYLPLKTTQLNTKTD</sequence>
<evidence type="ECO:0000313" key="3">
    <source>
        <dbReference type="Proteomes" id="UP001625389"/>
    </source>
</evidence>
<dbReference type="EMBL" id="JBGQPK010000041">
    <property type="protein sequence ID" value="MFL2029812.1"/>
    <property type="molecule type" value="Genomic_DNA"/>
</dbReference>
<dbReference type="GO" id="GO:0016787">
    <property type="term" value="F:hydrolase activity"/>
    <property type="evidence" value="ECO:0007669"/>
    <property type="project" value="UniProtKB-KW"/>
</dbReference>
<keyword evidence="3" id="KW-1185">Reference proteome</keyword>
<organism evidence="2 3">
    <name type="scientific">Loigolactobacillus zhaoyuanensis</name>
    <dbReference type="NCBI Taxonomy" id="2486017"/>
    <lineage>
        <taxon>Bacteria</taxon>
        <taxon>Bacillati</taxon>
        <taxon>Bacillota</taxon>
        <taxon>Bacilli</taxon>
        <taxon>Lactobacillales</taxon>
        <taxon>Lactobacillaceae</taxon>
        <taxon>Loigolactobacillus</taxon>
    </lineage>
</organism>
<name>A0ABW8UDE4_9LACO</name>
<protein>
    <submittedName>
        <fullName evidence="2">Alpha/beta hydrolase</fullName>
    </submittedName>
</protein>
<keyword evidence="2" id="KW-0378">Hydrolase</keyword>